<keyword evidence="3" id="KW-1185">Reference proteome</keyword>
<dbReference type="Proteomes" id="UP000008065">
    <property type="component" value="Unassembled WGS sequence"/>
</dbReference>
<feature type="region of interest" description="Disordered" evidence="1">
    <location>
        <begin position="1"/>
        <end position="24"/>
    </location>
</feature>
<accession>F8N1P0</accession>
<dbReference type="GeneID" id="20828445"/>
<organism evidence="2 3">
    <name type="scientific">Neurospora tetrasperma (strain FGSC 2508 / ATCC MYA-4615 / P0657)</name>
    <dbReference type="NCBI Taxonomy" id="510951"/>
    <lineage>
        <taxon>Eukaryota</taxon>
        <taxon>Fungi</taxon>
        <taxon>Dikarya</taxon>
        <taxon>Ascomycota</taxon>
        <taxon>Pezizomycotina</taxon>
        <taxon>Sordariomycetes</taxon>
        <taxon>Sordariomycetidae</taxon>
        <taxon>Sordariales</taxon>
        <taxon>Sordariaceae</taxon>
        <taxon>Neurospora</taxon>
    </lineage>
</organism>
<evidence type="ECO:0000313" key="3">
    <source>
        <dbReference type="Proteomes" id="UP000008065"/>
    </source>
</evidence>
<sequence length="54" mass="6016">GQNSRQGEEDDSGPDSNQLEQGSPLQEFLVAYMYLYPSQRSATACHHTQKVKMG</sequence>
<protein>
    <submittedName>
        <fullName evidence="2">Uncharacterized protein</fullName>
    </submittedName>
</protein>
<dbReference type="VEuPathDB" id="FungiDB:NEUTE1DRAFT_54771"/>
<dbReference type="EMBL" id="GL891382">
    <property type="protein sequence ID" value="EGO53166.1"/>
    <property type="molecule type" value="Genomic_DNA"/>
</dbReference>
<dbReference type="KEGG" id="nte:NEUTE1DRAFT54771"/>
<reference evidence="3" key="1">
    <citation type="journal article" date="2011" name="Genetics">
        <title>Massive changes in genome architecture accompany the transition to self-fertility in the filamentous fungus Neurospora tetrasperma.</title>
        <authorList>
            <person name="Ellison C.E."/>
            <person name="Stajich J.E."/>
            <person name="Jacobson D.J."/>
            <person name="Natvig D.O."/>
            <person name="Lapidus A."/>
            <person name="Foster B."/>
            <person name="Aerts A."/>
            <person name="Riley R."/>
            <person name="Lindquist E.A."/>
            <person name="Grigoriev I.V."/>
            <person name="Taylor J.W."/>
        </authorList>
    </citation>
    <scope>NUCLEOTIDE SEQUENCE [LARGE SCALE GENOMIC DNA]</scope>
    <source>
        <strain evidence="3">FGSC 2508 / P0657</strain>
    </source>
</reference>
<feature type="compositionally biased region" description="Polar residues" evidence="1">
    <location>
        <begin position="14"/>
        <end position="24"/>
    </location>
</feature>
<feature type="non-terminal residue" evidence="2">
    <location>
        <position position="1"/>
    </location>
</feature>
<dbReference type="HOGENOM" id="CLU_3056046_0_0_1"/>
<dbReference type="AlphaFoldDB" id="F8N1P0"/>
<proteinExistence type="predicted"/>
<dbReference type="RefSeq" id="XP_009856787.1">
    <property type="nucleotide sequence ID" value="XM_009858485.1"/>
</dbReference>
<evidence type="ECO:0000256" key="1">
    <source>
        <dbReference type="SAM" id="MobiDB-lite"/>
    </source>
</evidence>
<gene>
    <name evidence="2" type="ORF">NEUTE1DRAFT_54771</name>
</gene>
<evidence type="ECO:0000313" key="2">
    <source>
        <dbReference type="EMBL" id="EGO53166.1"/>
    </source>
</evidence>
<name>F8N1P0_NEUT8</name>